<organism evidence="1 2">
    <name type="scientific">Brevibacillus fulvus</name>
    <dbReference type="NCBI Taxonomy" id="1125967"/>
    <lineage>
        <taxon>Bacteria</taxon>
        <taxon>Bacillati</taxon>
        <taxon>Bacillota</taxon>
        <taxon>Bacilli</taxon>
        <taxon>Bacillales</taxon>
        <taxon>Paenibacillaceae</taxon>
        <taxon>Brevibacillus</taxon>
    </lineage>
</organism>
<dbReference type="InterPro" id="IPR020516">
    <property type="entry name" value="Uncharacterised_YxcD"/>
</dbReference>
<evidence type="ECO:0000313" key="2">
    <source>
        <dbReference type="Proteomes" id="UP000717624"/>
    </source>
</evidence>
<dbReference type="EMBL" id="JAFBEB010000011">
    <property type="protein sequence ID" value="MBM7591421.1"/>
    <property type="molecule type" value="Genomic_DNA"/>
</dbReference>
<accession>A0A939BW46</accession>
<dbReference type="AlphaFoldDB" id="A0A939BW46"/>
<sequence>METIKIGEQELVNAVCLLIASKKQIKPEQVNVELMWDEDEGFSAEVDALGRQQILIEANLIEAIRFWLQTELGRDPYAAGLELQLDDEEGIVAIVRYNR</sequence>
<evidence type="ECO:0008006" key="3">
    <source>
        <dbReference type="Google" id="ProtNLM"/>
    </source>
</evidence>
<comment type="caution">
    <text evidence="1">The sequence shown here is derived from an EMBL/GenBank/DDBJ whole genome shotgun (WGS) entry which is preliminary data.</text>
</comment>
<name>A0A939BW46_9BACL</name>
<reference evidence="1" key="1">
    <citation type="submission" date="2021-01" db="EMBL/GenBank/DDBJ databases">
        <title>Genomic Encyclopedia of Type Strains, Phase IV (KMG-IV): sequencing the most valuable type-strain genomes for metagenomic binning, comparative biology and taxonomic classification.</title>
        <authorList>
            <person name="Goeker M."/>
        </authorList>
    </citation>
    <scope>NUCLEOTIDE SEQUENCE</scope>
    <source>
        <strain evidence="1">DSM 25523</strain>
    </source>
</reference>
<protein>
    <recommendedName>
        <fullName evidence="3">DUF2653 domain-containing protein</fullName>
    </recommendedName>
</protein>
<proteinExistence type="predicted"/>
<evidence type="ECO:0000313" key="1">
    <source>
        <dbReference type="EMBL" id="MBM7591421.1"/>
    </source>
</evidence>
<keyword evidence="2" id="KW-1185">Reference proteome</keyword>
<dbReference type="RefSeq" id="WP_204519121.1">
    <property type="nucleotide sequence ID" value="NZ_BAABIN010000031.1"/>
</dbReference>
<dbReference type="Proteomes" id="UP000717624">
    <property type="component" value="Unassembled WGS sequence"/>
</dbReference>
<dbReference type="Pfam" id="PF10850">
    <property type="entry name" value="DUF2653"/>
    <property type="match status" value="1"/>
</dbReference>
<gene>
    <name evidence="1" type="ORF">JOD01_003060</name>
</gene>